<dbReference type="Pfam" id="PF00571">
    <property type="entry name" value="CBS"/>
    <property type="match status" value="2"/>
</dbReference>
<evidence type="ECO:0000313" key="4">
    <source>
        <dbReference type="EMBL" id="MBC8316974.1"/>
    </source>
</evidence>
<dbReference type="InterPro" id="IPR000644">
    <property type="entry name" value="CBS_dom"/>
</dbReference>
<protein>
    <submittedName>
        <fullName evidence="4">CBS domain-containing protein</fullName>
    </submittedName>
</protein>
<dbReference type="SUPFAM" id="SSF54631">
    <property type="entry name" value="CBS-domain pair"/>
    <property type="match status" value="1"/>
</dbReference>
<evidence type="ECO:0000313" key="5">
    <source>
        <dbReference type="Proteomes" id="UP000614424"/>
    </source>
</evidence>
<dbReference type="Gene3D" id="3.10.580.10">
    <property type="entry name" value="CBS-domain"/>
    <property type="match status" value="2"/>
</dbReference>
<keyword evidence="1 2" id="KW-0129">CBS domain</keyword>
<dbReference type="InterPro" id="IPR051257">
    <property type="entry name" value="Diverse_CBS-Domain"/>
</dbReference>
<dbReference type="PROSITE" id="PS51371">
    <property type="entry name" value="CBS"/>
    <property type="match status" value="2"/>
</dbReference>
<accession>A0A8J6NDN8</accession>
<feature type="domain" description="CBS" evidence="3">
    <location>
        <begin position="81"/>
        <end position="140"/>
    </location>
</feature>
<dbReference type="SMART" id="SM00116">
    <property type="entry name" value="CBS"/>
    <property type="match status" value="2"/>
</dbReference>
<proteinExistence type="predicted"/>
<evidence type="ECO:0000259" key="3">
    <source>
        <dbReference type="PROSITE" id="PS51371"/>
    </source>
</evidence>
<evidence type="ECO:0000256" key="2">
    <source>
        <dbReference type="PROSITE-ProRule" id="PRU00703"/>
    </source>
</evidence>
<gene>
    <name evidence="4" type="ORF">H8E41_03645</name>
</gene>
<comment type="caution">
    <text evidence="4">The sequence shown here is derived from an EMBL/GenBank/DDBJ whole genome shotgun (WGS) entry which is preliminary data.</text>
</comment>
<dbReference type="CDD" id="cd04584">
    <property type="entry name" value="CBS_pair_AcuB_like"/>
    <property type="match status" value="1"/>
</dbReference>
<dbReference type="EMBL" id="JACNJZ010000063">
    <property type="protein sequence ID" value="MBC8316974.1"/>
    <property type="molecule type" value="Genomic_DNA"/>
</dbReference>
<dbReference type="Proteomes" id="UP000614424">
    <property type="component" value="Unassembled WGS sequence"/>
</dbReference>
<dbReference type="PANTHER" id="PTHR43080:SF2">
    <property type="entry name" value="CBS DOMAIN-CONTAINING PROTEIN"/>
    <property type="match status" value="1"/>
</dbReference>
<evidence type="ECO:0000256" key="1">
    <source>
        <dbReference type="ARBA" id="ARBA00023122"/>
    </source>
</evidence>
<dbReference type="PANTHER" id="PTHR43080">
    <property type="entry name" value="CBS DOMAIN-CONTAINING PROTEIN CBSX3, MITOCHONDRIAL"/>
    <property type="match status" value="1"/>
</dbReference>
<dbReference type="InterPro" id="IPR046342">
    <property type="entry name" value="CBS_dom_sf"/>
</dbReference>
<sequence>MQLRDWMAKNVFTVEEDTSLMHVTRLMTENKIRRLPVVDDGKLVGIITDRDVKDASPARTTTMDVHELYYLFSEVKVKDIMTSNPIVLSGDDSLEKAAVIMLETKISGIPVTDKDNNLIGLLSETDVLRGFIRTSGIKDGTMQYIFDLSDETGAVSDVVRTLRDNNMRVISVTTSFEDTPKGVKRVAMRVISDGKGDYDALSTYLHSNYNVVYSARDELKNLPKKQR</sequence>
<dbReference type="AlphaFoldDB" id="A0A8J6NDN8"/>
<organism evidence="4 5">
    <name type="scientific">Candidatus Desulfobia pelagia</name>
    <dbReference type="NCBI Taxonomy" id="2841692"/>
    <lineage>
        <taxon>Bacteria</taxon>
        <taxon>Pseudomonadati</taxon>
        <taxon>Thermodesulfobacteriota</taxon>
        <taxon>Desulfobulbia</taxon>
        <taxon>Desulfobulbales</taxon>
        <taxon>Desulfobulbaceae</taxon>
        <taxon>Candidatus Desulfobia</taxon>
    </lineage>
</organism>
<name>A0A8J6NDN8_9BACT</name>
<reference evidence="4 5" key="1">
    <citation type="submission" date="2020-08" db="EMBL/GenBank/DDBJ databases">
        <title>Bridging the membrane lipid divide: bacteria of the FCB group superphylum have the potential to synthesize archaeal ether lipids.</title>
        <authorList>
            <person name="Villanueva L."/>
            <person name="Von Meijenfeldt F.A.B."/>
            <person name="Westbye A.B."/>
            <person name="Yadav S."/>
            <person name="Hopmans E.C."/>
            <person name="Dutilh B.E."/>
            <person name="Sinninghe Damste J.S."/>
        </authorList>
    </citation>
    <scope>NUCLEOTIDE SEQUENCE [LARGE SCALE GENOMIC DNA]</scope>
    <source>
        <strain evidence="4">NIOZ-UU47</strain>
    </source>
</reference>
<feature type="domain" description="CBS" evidence="3">
    <location>
        <begin position="7"/>
        <end position="65"/>
    </location>
</feature>